<accession>R9ATJ7</accession>
<feature type="chain" id="PRO_5004470765" evidence="1">
    <location>
        <begin position="21"/>
        <end position="157"/>
    </location>
</feature>
<gene>
    <name evidence="3" type="ORF">F896_02934</name>
    <name evidence="4" type="ORF">Q3V53_14895</name>
</gene>
<comment type="caution">
    <text evidence="3">The sequence shown here is derived from an EMBL/GenBank/DDBJ whole genome shotgun (WGS) entry which is preliminary data.</text>
</comment>
<dbReference type="AlphaFoldDB" id="R9ATJ7"/>
<dbReference type="Pfam" id="PF05117">
    <property type="entry name" value="DUF695"/>
    <property type="match status" value="1"/>
</dbReference>
<reference evidence="4 6" key="2">
    <citation type="submission" date="2023-07" db="EMBL/GenBank/DDBJ databases">
        <title>A novel proteolytic Acinetobacter species.</title>
        <authorList>
            <person name="Nemec A."/>
            <person name="Radolfova-Krizova L."/>
        </authorList>
    </citation>
    <scope>NUCLEOTIDE SEQUENCE [LARGE SCALE GENOMIC DNA]</scope>
    <source>
        <strain evidence="4 6">NIPH 1865</strain>
    </source>
</reference>
<evidence type="ECO:0000313" key="4">
    <source>
        <dbReference type="EMBL" id="MDO3658457.1"/>
    </source>
</evidence>
<protein>
    <submittedName>
        <fullName evidence="4">DUF695 domain-containing protein</fullName>
    </submittedName>
</protein>
<dbReference type="EMBL" id="AQFL01000015">
    <property type="protein sequence ID" value="EOR05513.1"/>
    <property type="molecule type" value="Genomic_DNA"/>
</dbReference>
<evidence type="ECO:0000256" key="1">
    <source>
        <dbReference type="SAM" id="SignalP"/>
    </source>
</evidence>
<reference evidence="3 5" key="1">
    <citation type="submission" date="2013-03" db="EMBL/GenBank/DDBJ databases">
        <title>The Genome Sequence of Acinetobacter sp. CIP 110321.</title>
        <authorList>
            <consortium name="The Broad Institute Genome Sequencing Platform"/>
            <consortium name="The Broad Institute Genome Sequencing Center for Infectious Disease"/>
            <person name="Cerqueira G."/>
            <person name="Feldgarden M."/>
            <person name="Courvalin P."/>
            <person name="Perichon B."/>
            <person name="Grillot-Courvalin C."/>
            <person name="Clermont D."/>
            <person name="Rocha E."/>
            <person name="Yoon E.-J."/>
            <person name="Nemec A."/>
            <person name="Walker B."/>
            <person name="Young S.K."/>
            <person name="Zeng Q."/>
            <person name="Gargeya S."/>
            <person name="Fitzgerald M."/>
            <person name="Haas B."/>
            <person name="Abouelleil A."/>
            <person name="Alvarado L."/>
            <person name="Arachchi H.M."/>
            <person name="Berlin A.M."/>
            <person name="Chapman S.B."/>
            <person name="Dewar J."/>
            <person name="Goldberg J."/>
            <person name="Griggs A."/>
            <person name="Gujja S."/>
            <person name="Hansen M."/>
            <person name="Howarth C."/>
            <person name="Imamovic A."/>
            <person name="Larimer J."/>
            <person name="McCowan C."/>
            <person name="Murphy C."/>
            <person name="Neiman D."/>
            <person name="Pearson M."/>
            <person name="Priest M."/>
            <person name="Roberts A."/>
            <person name="Saif S."/>
            <person name="Shea T."/>
            <person name="Sisk P."/>
            <person name="Sykes S."/>
            <person name="Wortman J."/>
            <person name="Nusbaum C."/>
            <person name="Birren B."/>
        </authorList>
    </citation>
    <scope>NUCLEOTIDE SEQUENCE [LARGE SCALE GENOMIC DNA]</scope>
    <source>
        <strain evidence="3 5">CIP 110321</strain>
    </source>
</reference>
<evidence type="ECO:0000313" key="3">
    <source>
        <dbReference type="EMBL" id="EOR05513.1"/>
    </source>
</evidence>
<dbReference type="RefSeq" id="WP_016164488.1">
    <property type="nucleotide sequence ID" value="NZ_JAKZGC010000021.1"/>
</dbReference>
<keyword evidence="1" id="KW-0732">Signal</keyword>
<feature type="domain" description="DUF695" evidence="2">
    <location>
        <begin position="52"/>
        <end position="152"/>
    </location>
</feature>
<evidence type="ECO:0000313" key="6">
    <source>
        <dbReference type="Proteomes" id="UP001168902"/>
    </source>
</evidence>
<keyword evidence="6" id="KW-1185">Reference proteome</keyword>
<sequence length="157" mass="18382">MKQYIFIAFLSLLFFSQTVAAEETYFTAKGFEDGKDLVFRGKYAEGVVKSDYPYLLRIYWSYFDVNNSGMPDASTMDSQFEFEEDISKLDTNGLGHLVLVATGNSRKEWVLYVKNPIVWQKKLNQVLKDKQTYPLKIVETYQPDWDLYSDFMKNLKD</sequence>
<dbReference type="EMBL" id="JAUMJH010000039">
    <property type="protein sequence ID" value="MDO3658457.1"/>
    <property type="molecule type" value="Genomic_DNA"/>
</dbReference>
<name>R9ATJ7_9GAMM</name>
<proteinExistence type="predicted"/>
<dbReference type="InterPro" id="IPR016097">
    <property type="entry name" value="DUF695"/>
</dbReference>
<dbReference type="Proteomes" id="UP000016203">
    <property type="component" value="Unassembled WGS sequence"/>
</dbReference>
<organism evidence="3 5">
    <name type="scientific">Acinetobacter genomosp. 15BJ</name>
    <dbReference type="NCBI Taxonomy" id="106651"/>
    <lineage>
        <taxon>Bacteria</taxon>
        <taxon>Pseudomonadati</taxon>
        <taxon>Pseudomonadota</taxon>
        <taxon>Gammaproteobacteria</taxon>
        <taxon>Moraxellales</taxon>
        <taxon>Moraxellaceae</taxon>
        <taxon>Acinetobacter</taxon>
    </lineage>
</organism>
<dbReference type="OrthoDB" id="6700369at2"/>
<dbReference type="PATRIC" id="fig|1217699.3.peg.2879"/>
<feature type="signal peptide" evidence="1">
    <location>
        <begin position="1"/>
        <end position="20"/>
    </location>
</feature>
<evidence type="ECO:0000259" key="2">
    <source>
        <dbReference type="Pfam" id="PF05117"/>
    </source>
</evidence>
<dbReference type="Proteomes" id="UP001168902">
    <property type="component" value="Unassembled WGS sequence"/>
</dbReference>
<dbReference type="HOGENOM" id="CLU_1674151_0_0_6"/>
<evidence type="ECO:0000313" key="5">
    <source>
        <dbReference type="Proteomes" id="UP000016203"/>
    </source>
</evidence>